<keyword evidence="1" id="KW-1133">Transmembrane helix</keyword>
<sequence>MIGFVSAISSALAVIVLVVIATLIAFVQAIMPETGLVKINDEKYRYVMESSYVDANLIREVIMQSEVIDIDQRVISYQNGCNYGFNSTQRQMEEVGTFNYIKMTQYFADSVPVAPMFTIEESEMFNTCFIDINLSPLVSETIQETDNE</sequence>
<evidence type="ECO:0000256" key="1">
    <source>
        <dbReference type="SAM" id="Phobius"/>
    </source>
</evidence>
<feature type="transmembrane region" description="Helical" evidence="1">
    <location>
        <begin position="6"/>
        <end position="30"/>
    </location>
</feature>
<evidence type="ECO:0000313" key="2">
    <source>
        <dbReference type="EMBL" id="OLQ86832.1"/>
    </source>
</evidence>
<dbReference type="RefSeq" id="WP_075651832.1">
    <property type="nucleotide sequence ID" value="NZ_AP019658.1"/>
</dbReference>
<comment type="caution">
    <text evidence="2">The sequence shown here is derived from an EMBL/GenBank/DDBJ whole genome shotgun (WGS) entry which is preliminary data.</text>
</comment>
<keyword evidence="1" id="KW-0472">Membrane</keyword>
<dbReference type="Proteomes" id="UP000186206">
    <property type="component" value="Unassembled WGS sequence"/>
</dbReference>
<keyword evidence="1" id="KW-0812">Transmembrane</keyword>
<evidence type="ECO:0000313" key="3">
    <source>
        <dbReference type="Proteomes" id="UP000186206"/>
    </source>
</evidence>
<organism evidence="2 3">
    <name type="scientific">Vibrio ponticus</name>
    <dbReference type="NCBI Taxonomy" id="265668"/>
    <lineage>
        <taxon>Bacteria</taxon>
        <taxon>Pseudomonadati</taxon>
        <taxon>Pseudomonadota</taxon>
        <taxon>Gammaproteobacteria</taxon>
        <taxon>Vibrionales</taxon>
        <taxon>Vibrionaceae</taxon>
        <taxon>Vibrio</taxon>
    </lineage>
</organism>
<proteinExistence type="predicted"/>
<accession>A0ABX3F8B3</accession>
<gene>
    <name evidence="2" type="ORF">BIY21_17710</name>
</gene>
<protein>
    <submittedName>
        <fullName evidence="2">Uncharacterized protein</fullName>
    </submittedName>
</protein>
<dbReference type="EMBL" id="MJMI01000127">
    <property type="protein sequence ID" value="OLQ86832.1"/>
    <property type="molecule type" value="Genomic_DNA"/>
</dbReference>
<name>A0ABX3F8B3_9VIBR</name>
<keyword evidence="3" id="KW-1185">Reference proteome</keyword>
<reference evidence="2 3" key="1">
    <citation type="submission" date="2016-09" db="EMBL/GenBank/DDBJ databases">
        <title>Genomic Taxonomy of the Vibrionaceae.</title>
        <authorList>
            <person name="Gonzalez-Castillo A."/>
            <person name="Gomez-Gil B."/>
            <person name="Enciso-Ibarra K."/>
        </authorList>
    </citation>
    <scope>NUCLEOTIDE SEQUENCE [LARGE SCALE GENOMIC DNA]</scope>
    <source>
        <strain evidence="2 3">CAIM 1731</strain>
    </source>
</reference>